<accession>A0ACC6ME58</accession>
<sequence length="420" mass="46624">MTTTLGDTSGTRPPVFNDLLRELQELKKREGITPAKVRRDGANLQRLPISRDEYARTQHHGVDLAIATVEALKCVVNSYRTAHPVPGEAFDQRWVVLNHELNLEAAFHFNLGDRQLRARADLGDLGEKQYESRSSAIIEAFAVKLLQLVRSLCWTPGEWEANEAARINKLPESLRERAIFAALMCSAATFNDRAAPTPRLGDMLPNLSQSLPSAKGRKYPLPKTRQLFFDAVVAVGRQVYDPSISTITDVLRSSQPLLLPFDVIIKLVTASRWPTNSDYAYAAEAADQLLRDAGYVPVWFPPRYRKDLFLDGKRFFNYQDTAANDLFMDGLEQTARLLARIVVRIDRYGLWRITDYGAKGIGIDVDYDAVMKIGIAAFIDPDGSDTPRLAPPAQAGPASAQSSDQATGSTEAGMEGEAEW</sequence>
<organism evidence="1 2">
    <name type="scientific">Mycolicibacterium parafortuitum</name>
    <name type="common">Mycobacterium parafortuitum</name>
    <dbReference type="NCBI Taxonomy" id="39692"/>
    <lineage>
        <taxon>Bacteria</taxon>
        <taxon>Bacillati</taxon>
        <taxon>Actinomycetota</taxon>
        <taxon>Actinomycetes</taxon>
        <taxon>Mycobacteriales</taxon>
        <taxon>Mycobacteriaceae</taxon>
        <taxon>Mycolicibacterium</taxon>
    </lineage>
</organism>
<evidence type="ECO:0000313" key="1">
    <source>
        <dbReference type="EMBL" id="MDZ5085223.1"/>
    </source>
</evidence>
<evidence type="ECO:0000313" key="2">
    <source>
        <dbReference type="Proteomes" id="UP001289645"/>
    </source>
</evidence>
<name>A0ACC6ME58_MYCPF</name>
<proteinExistence type="predicted"/>
<dbReference type="Proteomes" id="UP001289645">
    <property type="component" value="Unassembled WGS sequence"/>
</dbReference>
<protein>
    <submittedName>
        <fullName evidence="1">Uncharacterized protein</fullName>
    </submittedName>
</protein>
<keyword evidence="2" id="KW-1185">Reference proteome</keyword>
<gene>
    <name evidence="1" type="ORF">OHX15_07470</name>
</gene>
<comment type="caution">
    <text evidence="1">The sequence shown here is derived from an EMBL/GenBank/DDBJ whole genome shotgun (WGS) entry which is preliminary data.</text>
</comment>
<dbReference type="EMBL" id="JAOXLN010000005">
    <property type="protein sequence ID" value="MDZ5085223.1"/>
    <property type="molecule type" value="Genomic_DNA"/>
</dbReference>
<reference evidence="1 2" key="1">
    <citation type="journal article" date="2021" name="Chemosphere">
        <title>Bioballs carrying a syntrophic Rhodococcus and Mycolicibacterium consortium for simultaneous sorption and biodegradation of fuel oil in contaminated freshwater.</title>
        <authorList>
            <person name="Naloka K."/>
            <person name="Polrit D."/>
            <person name="Muangchinda C."/>
            <person name="Thoetkiattikul H."/>
            <person name="Pinyakong O."/>
        </authorList>
    </citation>
    <scope>NUCLEOTIDE SEQUENCE [LARGE SCALE GENOMIC DNA]</scope>
    <source>
        <strain evidence="1 2">J101</strain>
    </source>
</reference>